<feature type="domain" description="Minor fimbrium subunit Mfa1 C-terminal" evidence="1">
    <location>
        <begin position="480"/>
        <end position="558"/>
    </location>
</feature>
<dbReference type="AlphaFoldDB" id="A0A0F5JR80"/>
<accession>A0A0F5JR80</accession>
<keyword evidence="3" id="KW-1185">Reference proteome</keyword>
<dbReference type="NCBIfam" id="NF038041">
    <property type="entry name" value="fim_Mfa1_fam"/>
    <property type="match status" value="1"/>
</dbReference>
<name>A0A0F5JR80_9BACT</name>
<dbReference type="Pfam" id="PF15495">
    <property type="entry name" value="Fimbrillin_C"/>
    <property type="match status" value="1"/>
</dbReference>
<proteinExistence type="predicted"/>
<dbReference type="PROSITE" id="PS51257">
    <property type="entry name" value="PROKAR_LIPOPROTEIN"/>
    <property type="match status" value="1"/>
</dbReference>
<dbReference type="GO" id="GO:0009418">
    <property type="term" value="C:pilus shaft"/>
    <property type="evidence" value="ECO:0007669"/>
    <property type="project" value="InterPro"/>
</dbReference>
<organism evidence="2 3">
    <name type="scientific">Parabacteroides gordonii MS-1 = DSM 23371</name>
    <dbReference type="NCBI Taxonomy" id="1203610"/>
    <lineage>
        <taxon>Bacteria</taxon>
        <taxon>Pseudomonadati</taxon>
        <taxon>Bacteroidota</taxon>
        <taxon>Bacteroidia</taxon>
        <taxon>Bacteroidales</taxon>
        <taxon>Tannerellaceae</taxon>
        <taxon>Parabacteroides</taxon>
    </lineage>
</organism>
<dbReference type="EMBL" id="AQHW01000002">
    <property type="protein sequence ID" value="KKB60301.1"/>
    <property type="molecule type" value="Genomic_DNA"/>
</dbReference>
<dbReference type="Gene3D" id="2.60.40.2580">
    <property type="match status" value="1"/>
</dbReference>
<dbReference type="Proteomes" id="UP000033035">
    <property type="component" value="Unassembled WGS sequence"/>
</dbReference>
<evidence type="ECO:0000313" key="3">
    <source>
        <dbReference type="Proteomes" id="UP000033035"/>
    </source>
</evidence>
<reference evidence="2 3" key="1">
    <citation type="submission" date="2013-04" db="EMBL/GenBank/DDBJ databases">
        <title>The Genome Sequence of Parabacteroides gordonii DSM 23371.</title>
        <authorList>
            <consortium name="The Broad Institute Genomics Platform"/>
            <person name="Earl A."/>
            <person name="Ward D."/>
            <person name="Feldgarden M."/>
            <person name="Gevers D."/>
            <person name="Martens E."/>
            <person name="Sakamoto M."/>
            <person name="Benno Y."/>
            <person name="Suzuki N."/>
            <person name="Matsunaga N."/>
            <person name="Koshihara K."/>
            <person name="Seki M."/>
            <person name="Komiya H."/>
            <person name="Walker B."/>
            <person name="Young S."/>
            <person name="Zeng Q."/>
            <person name="Gargeya S."/>
            <person name="Fitzgerald M."/>
            <person name="Haas B."/>
            <person name="Abouelleil A."/>
            <person name="Allen A.W."/>
            <person name="Alvarado L."/>
            <person name="Arachchi H.M."/>
            <person name="Berlin A.M."/>
            <person name="Chapman S.B."/>
            <person name="Gainer-Dewar J."/>
            <person name="Goldberg J."/>
            <person name="Griggs A."/>
            <person name="Gujja S."/>
            <person name="Hansen M."/>
            <person name="Howarth C."/>
            <person name="Imamovic A."/>
            <person name="Ireland A."/>
            <person name="Larimer J."/>
            <person name="McCowan C."/>
            <person name="Murphy C."/>
            <person name="Pearson M."/>
            <person name="Poon T.W."/>
            <person name="Priest M."/>
            <person name="Roberts A."/>
            <person name="Saif S."/>
            <person name="Shea T."/>
            <person name="Sisk P."/>
            <person name="Sykes S."/>
            <person name="Wortman J."/>
            <person name="Nusbaum C."/>
            <person name="Birren B."/>
        </authorList>
    </citation>
    <scope>NUCLEOTIDE SEQUENCE [LARGE SCALE GENOMIC DNA]</scope>
    <source>
        <strain evidence="2 3">MS-1</strain>
    </source>
</reference>
<dbReference type="Gene3D" id="2.60.40.3690">
    <property type="match status" value="2"/>
</dbReference>
<dbReference type="HOGENOM" id="CLU_037401_0_0_10"/>
<sequence>MRALVGKEIIIKIISIKKVVLAILTGGLIFTSCLDYSHEYEDKGNAGDKDELEGYISLTFINGSGTGMKTKADDDLHYGTANENKVNSALVVLYNGDDPATSEVKYQIEFTDIGTPAMPGSDMHSITLGTNTTTYKTKARKIKKDNYKLAVFLNPPAVLKDLTIEGQKLGVMTAAAKVTVDLLTKGKTTRDNFLMSNFAGLADVARNDIYDTEAKAEAAPVKLDVERAVAKVTLSVADNLAAASTRLGATIGEIKWDVDVVNKKTFWMRNAAPMLDKTTISSGSATQTTQEVATAENRIYMYATDPNWDGISHSRNPTLITSLTNEFTYKTGTIALTLVPSTSSDPVDAYVTENTMTDLEQWEDVTTCVLISAVITPKTTYFGTSLGLGSPYFLFRNMAFTFTDIQQIYAAYSNPATIITSAGKTWEVLTEEAANTRIIALPDILNGMKGSEDFNRYTDVPETSKDVVKSNGTVSFFAANAPNYYYVPIRHFRDGLQSKPMAYGRYGVVRNSWYNLSLTSIRNYGTGEIPKDRPDPDDKEDSWLSVEFTILPWVEREQGIGL</sequence>
<evidence type="ECO:0000259" key="1">
    <source>
        <dbReference type="Pfam" id="PF15495"/>
    </source>
</evidence>
<gene>
    <name evidence="2" type="ORF">HMPREF1536_00181</name>
</gene>
<dbReference type="STRING" id="1203610.HMPREF1536_00181"/>
<dbReference type="InterPro" id="IPR047786">
    <property type="entry name" value="Mfa1_fim"/>
</dbReference>
<dbReference type="InterPro" id="IPR029140">
    <property type="entry name" value="Mfa1_C"/>
</dbReference>
<protein>
    <recommendedName>
        <fullName evidence="1">Minor fimbrium subunit Mfa1 C-terminal domain-containing protein</fullName>
    </recommendedName>
</protein>
<dbReference type="PATRIC" id="fig|1203610.3.peg.195"/>
<evidence type="ECO:0000313" key="2">
    <source>
        <dbReference type="EMBL" id="KKB60301.1"/>
    </source>
</evidence>
<comment type="caution">
    <text evidence="2">The sequence shown here is derived from an EMBL/GenBank/DDBJ whole genome shotgun (WGS) entry which is preliminary data.</text>
</comment>